<keyword evidence="8" id="KW-0418">Kinase</keyword>
<feature type="transmembrane region" description="Helical" evidence="12">
    <location>
        <begin position="363"/>
        <end position="383"/>
    </location>
</feature>
<feature type="transmembrane region" description="Helical" evidence="12">
    <location>
        <begin position="113"/>
        <end position="137"/>
    </location>
</feature>
<dbReference type="InterPro" id="IPR018113">
    <property type="entry name" value="PTrfase_EIIB_Cys"/>
</dbReference>
<dbReference type="InterPro" id="IPR001996">
    <property type="entry name" value="PTS_IIB_1"/>
</dbReference>
<evidence type="ECO:0000256" key="4">
    <source>
        <dbReference type="ARBA" id="ARBA00022597"/>
    </source>
</evidence>
<dbReference type="InterPro" id="IPR003352">
    <property type="entry name" value="PTS_EIIC"/>
</dbReference>
<dbReference type="GO" id="GO:0008982">
    <property type="term" value="F:protein-N(PI)-phosphohistidine-sugar phosphotransferase activity"/>
    <property type="evidence" value="ECO:0007669"/>
    <property type="project" value="InterPro"/>
</dbReference>
<evidence type="ECO:0000256" key="9">
    <source>
        <dbReference type="ARBA" id="ARBA00022989"/>
    </source>
</evidence>
<keyword evidence="9 12" id="KW-1133">Transmembrane helix</keyword>
<dbReference type="PROSITE" id="PS00371">
    <property type="entry name" value="PTS_EIIA_TYPE_1_HIS"/>
    <property type="match status" value="1"/>
</dbReference>
<dbReference type="NCBIfam" id="TIGR01995">
    <property type="entry name" value="PTS-II-ABC-beta"/>
    <property type="match status" value="1"/>
</dbReference>
<sequence length="649" mass="69501">MKYKTLANEIIEGVGGLSNINSVLHCATRLRFKLKDNNKANATALKNNPGIIMVVESGGQFQVVIGNHVNEVYQDLIEMSGIQNLSDASRDSSGDDTTKENILSRLIDVISGIFTPFIGVMAASGILKGFLALSLALGWMSDKSGTYKILFASSDALFYFFPIILGYTAGKKFGGNPFVSMVIGGTLVHPSMIAAFNAMQTAGYQSLHFLGIPITFINYSSSVIPIIFASWVSCKLEKPLNASLHVNIRNFFTPLLCVMITVPLTFLLIGPTATWLSQMLASGYQLLYGFNSLLAGVFMGAIWQVCVIFGLHWGFIPIMLNNLSVMGHDTLLPLLTPAVLGQAGATLGVLLRTRDMKLKGISGSALSAAIFGITEPAIYGVTLPLRRPFIFGCIGGAIGAGIMGYFHSTIYSFGFPSIFTFTQIIPPSGIDSSVWAAIIGTIVAFVFAALATWLFGIKTAQPETAATAIESVQSSSASFVTGDGRRQTIMSPIQGKVLPLDQLSDRTFASGLMGKGIAIKPTEGQLFSPVNGTVASFFKTHHAIGLSTDEGAEVLIHVGVDTVKLDGKYFTPHVSIGDVVKQGDLLLEFDCLAIEQAGYDTTTPIIITNSADYIDVLPVASGDITAKIPLLVLVRQENDIQINPREEHK</sequence>
<keyword evidence="6" id="KW-0598">Phosphotransferase system</keyword>
<dbReference type="NCBIfam" id="TIGR00830">
    <property type="entry name" value="PTBA"/>
    <property type="match status" value="1"/>
</dbReference>
<feature type="transmembrane region" description="Helical" evidence="12">
    <location>
        <begin position="288"/>
        <end position="311"/>
    </location>
</feature>
<keyword evidence="18" id="KW-1185">Reference proteome</keyword>
<evidence type="ECO:0000259" key="15">
    <source>
        <dbReference type="PROSITE" id="PS51103"/>
    </source>
</evidence>
<reference evidence="17 18" key="1">
    <citation type="journal article" date="2013" name="Genome Announc.">
        <title>Draft genome sequence of Serratia sp. strain ATCC 39006, a model bacterium for analysis of the biosynthesis and regulation of prodigiosin, a carbapenem, and gas vesicles.</title>
        <authorList>
            <person name="Fineran P.C."/>
            <person name="Iglesias Cans M.C."/>
            <person name="Ramsay J.P."/>
            <person name="Wilf N.M."/>
            <person name="Cossyleon D."/>
            <person name="McNeil M.B."/>
            <person name="Williamson N.R."/>
            <person name="Monson R.E."/>
            <person name="Becher S.A."/>
            <person name="Stanton J.A."/>
            <person name="Brugger K."/>
            <person name="Brown S.D."/>
            <person name="Salmond G.P."/>
        </authorList>
    </citation>
    <scope>NUCLEOTIDE SEQUENCE [LARGE SCALE GENOMIC DNA]</scope>
    <source>
        <strain evidence="17">ATCC 39006</strain>
        <strain evidence="18">ATCC 39006 / SC 11482</strain>
    </source>
</reference>
<protein>
    <submittedName>
        <fullName evidence="17">PTS beta-glucoside transporter subunit IIABC</fullName>
    </submittedName>
</protein>
<keyword evidence="2" id="KW-0813">Transport</keyword>
<evidence type="ECO:0000313" key="19">
    <source>
        <dbReference type="Proteomes" id="UP000233778"/>
    </source>
</evidence>
<dbReference type="GO" id="GO:0009401">
    <property type="term" value="P:phosphoenolpyruvate-dependent sugar phosphotransferase system"/>
    <property type="evidence" value="ECO:0007669"/>
    <property type="project" value="UniProtKB-KW"/>
</dbReference>
<dbReference type="Pfam" id="PF00358">
    <property type="entry name" value="PTS_EIIA_1"/>
    <property type="match status" value="1"/>
</dbReference>
<feature type="active site" description="Phosphocysteine intermediate; for EIIB activity" evidence="11">
    <location>
        <position position="26"/>
    </location>
</feature>
<dbReference type="InterPro" id="IPR036878">
    <property type="entry name" value="Glu_permease_IIB"/>
</dbReference>
<dbReference type="PANTHER" id="PTHR30175:SF1">
    <property type="entry name" value="PTS SYSTEM ARBUTIN-, CELLOBIOSE-, AND SALICIN-SPECIFIC EIIBC COMPONENT-RELATED"/>
    <property type="match status" value="1"/>
</dbReference>
<comment type="subcellular location">
    <subcellularLocation>
        <location evidence="1">Cell membrane</location>
        <topology evidence="1">Multi-pass membrane protein</topology>
    </subcellularLocation>
</comment>
<evidence type="ECO:0000256" key="8">
    <source>
        <dbReference type="ARBA" id="ARBA00022777"/>
    </source>
</evidence>
<dbReference type="InterPro" id="IPR050558">
    <property type="entry name" value="PTS_Sugar-Specific_Components"/>
</dbReference>
<reference evidence="17" key="2">
    <citation type="submission" date="2013-09" db="EMBL/GenBank/DDBJ databases">
        <authorList>
            <person name="Wang G."/>
            <person name="Yang Y."/>
            <person name="Su Y."/>
        </authorList>
    </citation>
    <scope>NUCLEOTIDE SEQUENCE</scope>
    <source>
        <strain evidence="17">ATCC 39006</strain>
    </source>
</reference>
<dbReference type="PROSITE" id="PS51103">
    <property type="entry name" value="PTS_EIIC_TYPE_1"/>
    <property type="match status" value="1"/>
</dbReference>
<feature type="transmembrane region" description="Helical" evidence="12">
    <location>
        <begin position="434"/>
        <end position="455"/>
    </location>
</feature>
<dbReference type="Proteomes" id="UP000233778">
    <property type="component" value="Chromosome"/>
</dbReference>
<dbReference type="KEGG" id="sera:Ser39006_012140"/>
<dbReference type="GO" id="GO:0005886">
    <property type="term" value="C:plasma membrane"/>
    <property type="evidence" value="ECO:0007669"/>
    <property type="project" value="UniProtKB-SubCell"/>
</dbReference>
<dbReference type="NCBIfam" id="NF007335">
    <property type="entry name" value="PRK09824.1"/>
    <property type="match status" value="1"/>
</dbReference>
<gene>
    <name evidence="16" type="ORF">CWC46_12135</name>
    <name evidence="17" type="ORF">Ser39006_012140</name>
</gene>
<dbReference type="EMBL" id="CP025084">
    <property type="protein sequence ID" value="AUH04812.1"/>
    <property type="molecule type" value="Genomic_DNA"/>
</dbReference>
<dbReference type="GO" id="GO:0015771">
    <property type="term" value="P:trehalose transport"/>
    <property type="evidence" value="ECO:0007669"/>
    <property type="project" value="TreeGrafter"/>
</dbReference>
<dbReference type="RefSeq" id="WP_021016303.1">
    <property type="nucleotide sequence ID" value="NZ_CP025084.1"/>
</dbReference>
<evidence type="ECO:0000313" key="18">
    <source>
        <dbReference type="Proteomes" id="UP000017700"/>
    </source>
</evidence>
<dbReference type="PROSITE" id="PS51093">
    <property type="entry name" value="PTS_EIIA_TYPE_1"/>
    <property type="match status" value="1"/>
</dbReference>
<dbReference type="InterPro" id="IPR011297">
    <property type="entry name" value="PTS_IIABC_b_glu"/>
</dbReference>
<evidence type="ECO:0000313" key="16">
    <source>
        <dbReference type="EMBL" id="AUH00492.1"/>
    </source>
</evidence>
<dbReference type="InterPro" id="IPR011055">
    <property type="entry name" value="Dup_hybrid_motif"/>
</dbReference>
<dbReference type="Proteomes" id="UP000017700">
    <property type="component" value="Chromosome"/>
</dbReference>
<dbReference type="PROSITE" id="PS01035">
    <property type="entry name" value="PTS_EIIB_TYPE_1_CYS"/>
    <property type="match status" value="1"/>
</dbReference>
<keyword evidence="4" id="KW-0762">Sugar transport</keyword>
<evidence type="ECO:0000259" key="13">
    <source>
        <dbReference type="PROSITE" id="PS51093"/>
    </source>
</evidence>
<feature type="transmembrane region" description="Helical" evidence="12">
    <location>
        <begin position="209"/>
        <end position="231"/>
    </location>
</feature>
<dbReference type="GO" id="GO:0016301">
    <property type="term" value="F:kinase activity"/>
    <property type="evidence" value="ECO:0007669"/>
    <property type="project" value="UniProtKB-KW"/>
</dbReference>
<feature type="domain" description="PTS EIIA type-1" evidence="13">
    <location>
        <begin position="505"/>
        <end position="609"/>
    </location>
</feature>
<proteinExistence type="predicted"/>
<feature type="transmembrane region" description="Helical" evidence="12">
    <location>
        <begin position="389"/>
        <end position="413"/>
    </location>
</feature>
<reference evidence="16 19" key="3">
    <citation type="submission" date="2017-11" db="EMBL/GenBank/DDBJ databases">
        <title>Complete genome sequence of Serratia sp. ATCC 39006 LacA.</title>
        <authorList>
            <person name="Hampton H.G."/>
            <person name="Jackson S.A."/>
            <person name="Jauregui R."/>
            <person name="Poulter G.T.M."/>
            <person name="Salmond G.P.C."/>
            <person name="Fineran P.C."/>
        </authorList>
    </citation>
    <scope>NUCLEOTIDE SEQUENCE [LARGE SCALE GENOMIC DNA]</scope>
    <source>
        <strain evidence="16 19">ATCC 39006</strain>
    </source>
</reference>
<dbReference type="Pfam" id="PF02378">
    <property type="entry name" value="PTS_EIIC"/>
    <property type="match status" value="1"/>
</dbReference>
<feature type="transmembrane region" description="Helical" evidence="12">
    <location>
        <begin position="331"/>
        <end position="351"/>
    </location>
</feature>
<accession>A0A2I5T7K3</accession>
<dbReference type="InterPro" id="IPR013013">
    <property type="entry name" value="PTS_EIIC_1"/>
</dbReference>
<dbReference type="CDD" id="cd00212">
    <property type="entry name" value="PTS_IIB_glc"/>
    <property type="match status" value="1"/>
</dbReference>
<keyword evidence="7 12" id="KW-0812">Transmembrane</keyword>
<organism evidence="17 18">
    <name type="scientific">Serratia sp. (strain ATCC 39006)</name>
    <name type="common">Prodigiosinella confusarubida</name>
    <dbReference type="NCBI Taxonomy" id="104623"/>
    <lineage>
        <taxon>Bacteria</taxon>
        <taxon>Pseudomonadati</taxon>
        <taxon>Pseudomonadota</taxon>
        <taxon>Gammaproteobacteria</taxon>
        <taxon>Enterobacterales</taxon>
        <taxon>Pectobacteriaceae</taxon>
        <taxon>Prodigiosinella</taxon>
    </lineage>
</organism>
<dbReference type="AlphaFoldDB" id="A0A2I5T7K3"/>
<feature type="transmembrane region" description="Helical" evidence="12">
    <location>
        <begin position="251"/>
        <end position="276"/>
    </location>
</feature>
<dbReference type="EMBL" id="CP025085">
    <property type="protein sequence ID" value="AUH00492.1"/>
    <property type="molecule type" value="Genomic_DNA"/>
</dbReference>
<dbReference type="GO" id="GO:0090589">
    <property type="term" value="F:protein-phosphocysteine-trehalose phosphotransferase system transporter activity"/>
    <property type="evidence" value="ECO:0007669"/>
    <property type="project" value="TreeGrafter"/>
</dbReference>
<keyword evidence="10 12" id="KW-0472">Membrane</keyword>
<feature type="transmembrane region" description="Helical" evidence="12">
    <location>
        <begin position="175"/>
        <end position="197"/>
    </location>
</feature>
<evidence type="ECO:0000256" key="3">
    <source>
        <dbReference type="ARBA" id="ARBA00022475"/>
    </source>
</evidence>
<evidence type="ECO:0000256" key="6">
    <source>
        <dbReference type="ARBA" id="ARBA00022683"/>
    </source>
</evidence>
<dbReference type="SUPFAM" id="SSF51261">
    <property type="entry name" value="Duplicated hybrid motif"/>
    <property type="match status" value="1"/>
</dbReference>
<dbReference type="InterPro" id="IPR001127">
    <property type="entry name" value="PTS_EIIA_1_perm"/>
</dbReference>
<dbReference type="Gene3D" id="2.70.70.10">
    <property type="entry name" value="Glucose Permease (Domain IIA)"/>
    <property type="match status" value="1"/>
</dbReference>
<dbReference type="CDD" id="cd00210">
    <property type="entry name" value="PTS_IIA_glc"/>
    <property type="match status" value="1"/>
</dbReference>
<dbReference type="SUPFAM" id="SSF55604">
    <property type="entry name" value="Glucose permease domain IIB"/>
    <property type="match status" value="1"/>
</dbReference>
<feature type="transmembrane region" description="Helical" evidence="12">
    <location>
        <begin position="149"/>
        <end position="169"/>
    </location>
</feature>
<evidence type="ECO:0000256" key="7">
    <source>
        <dbReference type="ARBA" id="ARBA00022692"/>
    </source>
</evidence>
<dbReference type="STRING" id="104623.Ser39006_03040"/>
<evidence type="ECO:0000256" key="2">
    <source>
        <dbReference type="ARBA" id="ARBA00022448"/>
    </source>
</evidence>
<evidence type="ECO:0000256" key="11">
    <source>
        <dbReference type="PROSITE-ProRule" id="PRU00421"/>
    </source>
</evidence>
<evidence type="ECO:0000256" key="1">
    <source>
        <dbReference type="ARBA" id="ARBA00004651"/>
    </source>
</evidence>
<dbReference type="Pfam" id="PF00367">
    <property type="entry name" value="PTS_EIIB"/>
    <property type="match status" value="1"/>
</dbReference>
<keyword evidence="5" id="KW-0808">Transferase</keyword>
<evidence type="ECO:0000256" key="12">
    <source>
        <dbReference type="SAM" id="Phobius"/>
    </source>
</evidence>
<evidence type="ECO:0000256" key="5">
    <source>
        <dbReference type="ARBA" id="ARBA00022679"/>
    </source>
</evidence>
<keyword evidence="3" id="KW-1003">Cell membrane</keyword>
<name>A0A2I5T7K3_SERS3</name>
<dbReference type="Gene3D" id="3.30.1360.60">
    <property type="entry name" value="Glucose permease domain IIB"/>
    <property type="match status" value="1"/>
</dbReference>
<evidence type="ECO:0000256" key="10">
    <source>
        <dbReference type="ARBA" id="ARBA00023136"/>
    </source>
</evidence>
<dbReference type="PROSITE" id="PS51098">
    <property type="entry name" value="PTS_EIIB_TYPE_1"/>
    <property type="match status" value="1"/>
</dbReference>
<dbReference type="PANTHER" id="PTHR30175">
    <property type="entry name" value="PHOSPHOTRANSFERASE SYSTEM TRANSPORT PROTEIN"/>
    <property type="match status" value="1"/>
</dbReference>
<feature type="domain" description="PTS EIIB type-1" evidence="14">
    <location>
        <begin position="4"/>
        <end position="86"/>
    </location>
</feature>
<evidence type="ECO:0000313" key="17">
    <source>
        <dbReference type="EMBL" id="AUH04812.1"/>
    </source>
</evidence>
<feature type="domain" description="PTS EIIC type-1" evidence="15">
    <location>
        <begin position="108"/>
        <end position="471"/>
    </location>
</feature>
<reference evidence="17" key="4">
    <citation type="submission" date="2017-11" db="EMBL/GenBank/DDBJ databases">
        <title>Complete genome sequence of Serratia sp. ATCC 39006.</title>
        <authorList>
            <person name="Hampton H.G."/>
            <person name="Jackson S.A."/>
            <person name="Jauregui R."/>
            <person name="Poulter G.T.M."/>
            <person name="Salmond G.P.C."/>
            <person name="Fineran P.C."/>
        </authorList>
    </citation>
    <scope>NUCLEOTIDE SEQUENCE</scope>
    <source>
        <strain evidence="17">ATCC 39006</strain>
    </source>
</reference>
<dbReference type="FunFam" id="3.30.1360.60:FF:000001">
    <property type="entry name" value="PTS system glucose-specific IIBC component PtsG"/>
    <property type="match status" value="1"/>
</dbReference>
<dbReference type="OrthoDB" id="92465at2"/>
<dbReference type="KEGG" id="serq:CWC46_12135"/>
<evidence type="ECO:0000259" key="14">
    <source>
        <dbReference type="PROSITE" id="PS51098"/>
    </source>
</evidence>
<dbReference type="FunFam" id="2.70.70.10:FF:000001">
    <property type="entry name" value="PTS system glucose-specific IIA component"/>
    <property type="match status" value="1"/>
</dbReference>